<proteinExistence type="predicted"/>
<sequence>MATDVNRRTFVAGTAGAAATAYALGGPITAFAAKTKQDKKRPKAAGYGPLRPTPEQDSGKVYLQLPVGFKYRLINRAGAPMRNGLPTPGIFDGMGAYAGPGGTTVLIRNHENRSRTGEVTVPVPTGKRYDPDVAVRGGNTKLVVSKDRRLESVFPVLGGTHTNCAGGETPWGTWITCEEIFNYGSAENNVAPGTGVPHGYCFEIDAAANGPVTPQPILDAGRFSHEAVAWLKGSLYETEDRGDACFYRFIPEREPKEAGDLATFGGTLWALAVKGRPNLNGNTANPGETYPVEWVRIEEPNPLDDTVRKEAQSKGAMVFDRTEGIWTAGNSVYFDCTTGGDARLGQLWQYTPKGQWGGELKLIYESTDLQDLENPDNLVIVPDTGDVFLQEDSSNEQYVRGVTKNGLIYDFAKAVLNTTEFCGGCFSPDGKTFFLNQQGDRLALGETETSQPDSKAGLTFAIWGGFDGRDEKAL</sequence>
<keyword evidence="3" id="KW-1185">Reference proteome</keyword>
<dbReference type="PROSITE" id="PS51318">
    <property type="entry name" value="TAT"/>
    <property type="match status" value="1"/>
</dbReference>
<protein>
    <submittedName>
        <fullName evidence="2">PhoX family protein</fullName>
    </submittedName>
</protein>
<reference evidence="2" key="1">
    <citation type="submission" date="2022-10" db="EMBL/GenBank/DDBJ databases">
        <title>The WGS of Solirubrobacter sp. CPCC 204708.</title>
        <authorList>
            <person name="Jiang Z."/>
        </authorList>
    </citation>
    <scope>NUCLEOTIDE SEQUENCE</scope>
    <source>
        <strain evidence="2">CPCC 204708</strain>
    </source>
</reference>
<dbReference type="RefSeq" id="WP_202953120.1">
    <property type="nucleotide sequence ID" value="NZ_JAPCID010000002.1"/>
</dbReference>
<dbReference type="InterPro" id="IPR008557">
    <property type="entry name" value="PhoX"/>
</dbReference>
<accession>A0ABT4RCC5</accession>
<dbReference type="PANTHER" id="PTHR35399:SF4">
    <property type="entry name" value="MEMBRANE PROTEIN"/>
    <property type="match status" value="1"/>
</dbReference>
<name>A0ABT4RCC5_9ACTN</name>
<dbReference type="Proteomes" id="UP001147700">
    <property type="component" value="Unassembled WGS sequence"/>
</dbReference>
<organism evidence="2 3">
    <name type="scientific">Solirubrobacter deserti</name>
    <dbReference type="NCBI Taxonomy" id="2282478"/>
    <lineage>
        <taxon>Bacteria</taxon>
        <taxon>Bacillati</taxon>
        <taxon>Actinomycetota</taxon>
        <taxon>Thermoleophilia</taxon>
        <taxon>Solirubrobacterales</taxon>
        <taxon>Solirubrobacteraceae</taxon>
        <taxon>Solirubrobacter</taxon>
    </lineage>
</organism>
<comment type="caution">
    <text evidence="2">The sequence shown here is derived from an EMBL/GenBank/DDBJ whole genome shotgun (WGS) entry which is preliminary data.</text>
</comment>
<evidence type="ECO:0000313" key="3">
    <source>
        <dbReference type="Proteomes" id="UP001147700"/>
    </source>
</evidence>
<dbReference type="PANTHER" id="PTHR35399">
    <property type="entry name" value="SLR8030 PROTEIN"/>
    <property type="match status" value="1"/>
</dbReference>
<evidence type="ECO:0000256" key="1">
    <source>
        <dbReference type="SAM" id="MobiDB-lite"/>
    </source>
</evidence>
<dbReference type="InterPro" id="IPR006311">
    <property type="entry name" value="TAT_signal"/>
</dbReference>
<feature type="region of interest" description="Disordered" evidence="1">
    <location>
        <begin position="34"/>
        <end position="58"/>
    </location>
</feature>
<dbReference type="Pfam" id="PF05787">
    <property type="entry name" value="PhoX"/>
    <property type="match status" value="2"/>
</dbReference>
<dbReference type="EMBL" id="JAPCID010000002">
    <property type="protein sequence ID" value="MDA0136188.1"/>
    <property type="molecule type" value="Genomic_DNA"/>
</dbReference>
<gene>
    <name evidence="2" type="ORF">OJ962_01665</name>
</gene>
<evidence type="ECO:0000313" key="2">
    <source>
        <dbReference type="EMBL" id="MDA0136188.1"/>
    </source>
</evidence>